<dbReference type="RefSeq" id="WP_089964839.1">
    <property type="nucleotide sequence ID" value="NZ_FNJM01000001.1"/>
</dbReference>
<name>A0A1H0LM59_9CLOT</name>
<proteinExistence type="predicted"/>
<dbReference type="SUPFAM" id="SSF52540">
    <property type="entry name" value="P-loop containing nucleoside triphosphate hydrolases"/>
    <property type="match status" value="1"/>
</dbReference>
<dbReference type="Proteomes" id="UP000198597">
    <property type="component" value="Unassembled WGS sequence"/>
</dbReference>
<evidence type="ECO:0008006" key="3">
    <source>
        <dbReference type="Google" id="ProtNLM"/>
    </source>
</evidence>
<dbReference type="InterPro" id="IPR027417">
    <property type="entry name" value="P-loop_NTPase"/>
</dbReference>
<gene>
    <name evidence="1" type="ORF">SAMN04488529_101127</name>
</gene>
<dbReference type="AlphaFoldDB" id="A0A1H0LM59"/>
<dbReference type="STRING" id="94869.SAMN04488529_101127"/>
<keyword evidence="2" id="KW-1185">Reference proteome</keyword>
<sequence length="210" mass="23510">MRRRLEVVTGFLGAGKSSFINSLIALTIIPNDKILVIQLESGVTFIDNCSRVKTITFNNDLSELSSFILETTYEFNPSRVIIEFNGTLSLESLRENLNKKDLNKEFYSGANYFLCDGTTIDSYLLNMGGILTPFIASANIITVTNTLAISHKDLGPSLKKLKTLNQKAFILCVDSSCELYTALLKSNLFNRGLISKKLHFLSKYFKRDVV</sequence>
<dbReference type="EMBL" id="FNJM01000001">
    <property type="protein sequence ID" value="SDO68960.1"/>
    <property type="molecule type" value="Genomic_DNA"/>
</dbReference>
<accession>A0A1H0LM59</accession>
<reference evidence="1 2" key="1">
    <citation type="submission" date="2016-10" db="EMBL/GenBank/DDBJ databases">
        <authorList>
            <person name="de Groot N.N."/>
        </authorList>
    </citation>
    <scope>NUCLEOTIDE SEQUENCE [LARGE SCALE GENOMIC DNA]</scope>
    <source>
        <strain evidence="1 2">DSM 12272</strain>
    </source>
</reference>
<evidence type="ECO:0000313" key="1">
    <source>
        <dbReference type="EMBL" id="SDO68960.1"/>
    </source>
</evidence>
<dbReference type="OrthoDB" id="9808822at2"/>
<evidence type="ECO:0000313" key="2">
    <source>
        <dbReference type="Proteomes" id="UP000198597"/>
    </source>
</evidence>
<dbReference type="Gene3D" id="3.40.50.300">
    <property type="entry name" value="P-loop containing nucleotide triphosphate hydrolases"/>
    <property type="match status" value="1"/>
</dbReference>
<organism evidence="1 2">
    <name type="scientific">Clostridium gasigenes</name>
    <dbReference type="NCBI Taxonomy" id="94869"/>
    <lineage>
        <taxon>Bacteria</taxon>
        <taxon>Bacillati</taxon>
        <taxon>Bacillota</taxon>
        <taxon>Clostridia</taxon>
        <taxon>Eubacteriales</taxon>
        <taxon>Clostridiaceae</taxon>
        <taxon>Clostridium</taxon>
    </lineage>
</organism>
<protein>
    <recommendedName>
        <fullName evidence="3">CobW/HypB/UreG, nucleotide-binding domain</fullName>
    </recommendedName>
</protein>